<proteinExistence type="predicted"/>
<dbReference type="Proteomes" id="UP001054945">
    <property type="component" value="Unassembled WGS sequence"/>
</dbReference>
<organism evidence="1 2">
    <name type="scientific">Caerostris extrusa</name>
    <name type="common">Bark spider</name>
    <name type="synonym">Caerostris bankana</name>
    <dbReference type="NCBI Taxonomy" id="172846"/>
    <lineage>
        <taxon>Eukaryota</taxon>
        <taxon>Metazoa</taxon>
        <taxon>Ecdysozoa</taxon>
        <taxon>Arthropoda</taxon>
        <taxon>Chelicerata</taxon>
        <taxon>Arachnida</taxon>
        <taxon>Araneae</taxon>
        <taxon>Araneomorphae</taxon>
        <taxon>Entelegynae</taxon>
        <taxon>Araneoidea</taxon>
        <taxon>Araneidae</taxon>
        <taxon>Caerostris</taxon>
    </lineage>
</organism>
<name>A0AAV4NMF5_CAEEX</name>
<gene>
    <name evidence="1" type="ORF">CEXT_732201</name>
</gene>
<comment type="caution">
    <text evidence="1">The sequence shown here is derived from an EMBL/GenBank/DDBJ whole genome shotgun (WGS) entry which is preliminary data.</text>
</comment>
<protein>
    <submittedName>
        <fullName evidence="1">Uncharacterized protein</fullName>
    </submittedName>
</protein>
<sequence length="72" mass="8465">MLSIRAFVEHPIEHLWNEAERAIRHLDQILSHLAILKCSIHQAWSHVSQTAHQRSWSMPTAPNPCQEISRRY</sequence>
<dbReference type="AlphaFoldDB" id="A0AAV4NMF5"/>
<evidence type="ECO:0000313" key="2">
    <source>
        <dbReference type="Proteomes" id="UP001054945"/>
    </source>
</evidence>
<keyword evidence="2" id="KW-1185">Reference proteome</keyword>
<evidence type="ECO:0000313" key="1">
    <source>
        <dbReference type="EMBL" id="GIX84911.1"/>
    </source>
</evidence>
<dbReference type="EMBL" id="BPLR01021013">
    <property type="protein sequence ID" value="GIX84911.1"/>
    <property type="molecule type" value="Genomic_DNA"/>
</dbReference>
<reference evidence="1 2" key="1">
    <citation type="submission" date="2021-06" db="EMBL/GenBank/DDBJ databases">
        <title>Caerostris extrusa draft genome.</title>
        <authorList>
            <person name="Kono N."/>
            <person name="Arakawa K."/>
        </authorList>
    </citation>
    <scope>NUCLEOTIDE SEQUENCE [LARGE SCALE GENOMIC DNA]</scope>
</reference>
<accession>A0AAV4NMF5</accession>